<feature type="transmembrane region" description="Helical" evidence="8">
    <location>
        <begin position="285"/>
        <end position="306"/>
    </location>
</feature>
<feature type="domain" description="MacB-like periplasmic core" evidence="10">
    <location>
        <begin position="16"/>
        <end position="209"/>
    </location>
</feature>
<keyword evidence="3" id="KW-1003">Cell membrane</keyword>
<sequence>MFIALRDLRFARGRFALLISVIALMTLMVVLLTGLTAGLGAASISAVAQLPVDDISFQQPASGQKVAFTTSALPAGTAGTIAGQPGVTAAYPLGVSTTRLQAGDRSAAVTLLGADPALHPDRQRGTTPAAGEVAITADLAEEQSLHVGDRIQLGGQDVRIAAIVVTTSFNHLPVAYTSIDTWRQLSRAETITAVAVVRDGGDPAAIDRAAGTTTVSREEAYGAVGGYSSEQGSLNLMRGLLLGVSVLVVGAFFTVWTMQRAGDLAVVRAIGGGRGYLLRDALGQAAVVLLAGAVVGAGVAAGLGLLAKQAVPFVLDAGTVGVPLVAMVVVGLLGAAVSVRRVSGVDPLTALGAAR</sequence>
<dbReference type="EMBL" id="JBHTMP010000007">
    <property type="protein sequence ID" value="MFD1320848.1"/>
    <property type="molecule type" value="Genomic_DNA"/>
</dbReference>
<evidence type="ECO:0000256" key="3">
    <source>
        <dbReference type="ARBA" id="ARBA00022475"/>
    </source>
</evidence>
<comment type="subcellular location">
    <subcellularLocation>
        <location evidence="1">Cell membrane</location>
        <topology evidence="1">Multi-pass membrane protein</topology>
    </subcellularLocation>
</comment>
<evidence type="ECO:0000256" key="8">
    <source>
        <dbReference type="SAM" id="Phobius"/>
    </source>
</evidence>
<dbReference type="InterPro" id="IPR051125">
    <property type="entry name" value="ABC-4/HrtB_transporter"/>
</dbReference>
<accession>A0ABW3YAQ1</accession>
<keyword evidence="2" id="KW-0813">Transport</keyword>
<evidence type="ECO:0000256" key="1">
    <source>
        <dbReference type="ARBA" id="ARBA00004651"/>
    </source>
</evidence>
<dbReference type="Pfam" id="PF02687">
    <property type="entry name" value="FtsX"/>
    <property type="match status" value="1"/>
</dbReference>
<dbReference type="RefSeq" id="WP_377568225.1">
    <property type="nucleotide sequence ID" value="NZ_JBHTMP010000007.1"/>
</dbReference>
<gene>
    <name evidence="11" type="ORF">ACFQ4H_07070</name>
</gene>
<feature type="domain" description="ABC3 transporter permease C-terminal" evidence="9">
    <location>
        <begin position="239"/>
        <end position="346"/>
    </location>
</feature>
<keyword evidence="5 8" id="KW-1133">Transmembrane helix</keyword>
<proteinExistence type="inferred from homology"/>
<protein>
    <submittedName>
        <fullName evidence="11">FtsX-like permease family protein</fullName>
    </submittedName>
</protein>
<keyword evidence="6 8" id="KW-0472">Membrane</keyword>
<keyword evidence="4 8" id="KW-0812">Transmembrane</keyword>
<organism evidence="11 12">
    <name type="scientific">Micromonospora sonneratiae</name>
    <dbReference type="NCBI Taxonomy" id="1184706"/>
    <lineage>
        <taxon>Bacteria</taxon>
        <taxon>Bacillati</taxon>
        <taxon>Actinomycetota</taxon>
        <taxon>Actinomycetes</taxon>
        <taxon>Micromonosporales</taxon>
        <taxon>Micromonosporaceae</taxon>
        <taxon>Micromonospora</taxon>
    </lineage>
</organism>
<evidence type="ECO:0000256" key="2">
    <source>
        <dbReference type="ARBA" id="ARBA00022448"/>
    </source>
</evidence>
<dbReference type="PANTHER" id="PTHR43738:SF1">
    <property type="entry name" value="HEMIN TRANSPORT SYSTEM PERMEASE PROTEIN HRTB-RELATED"/>
    <property type="match status" value="1"/>
</dbReference>
<evidence type="ECO:0000256" key="5">
    <source>
        <dbReference type="ARBA" id="ARBA00022989"/>
    </source>
</evidence>
<evidence type="ECO:0000313" key="12">
    <source>
        <dbReference type="Proteomes" id="UP001597260"/>
    </source>
</evidence>
<comment type="similarity">
    <text evidence="7">Belongs to the ABC-4 integral membrane protein family.</text>
</comment>
<evidence type="ECO:0000259" key="10">
    <source>
        <dbReference type="Pfam" id="PF12704"/>
    </source>
</evidence>
<dbReference type="InterPro" id="IPR003838">
    <property type="entry name" value="ABC3_permease_C"/>
</dbReference>
<feature type="transmembrane region" description="Helical" evidence="8">
    <location>
        <begin position="15"/>
        <end position="35"/>
    </location>
</feature>
<evidence type="ECO:0000259" key="9">
    <source>
        <dbReference type="Pfam" id="PF02687"/>
    </source>
</evidence>
<name>A0ABW3YAQ1_9ACTN</name>
<evidence type="ECO:0000256" key="7">
    <source>
        <dbReference type="ARBA" id="ARBA00038076"/>
    </source>
</evidence>
<evidence type="ECO:0000313" key="11">
    <source>
        <dbReference type="EMBL" id="MFD1320848.1"/>
    </source>
</evidence>
<dbReference type="Pfam" id="PF12704">
    <property type="entry name" value="MacB_PCD"/>
    <property type="match status" value="1"/>
</dbReference>
<dbReference type="PANTHER" id="PTHR43738">
    <property type="entry name" value="ABC TRANSPORTER, MEMBRANE PROTEIN"/>
    <property type="match status" value="1"/>
</dbReference>
<dbReference type="Proteomes" id="UP001597260">
    <property type="component" value="Unassembled WGS sequence"/>
</dbReference>
<dbReference type="InterPro" id="IPR025857">
    <property type="entry name" value="MacB_PCD"/>
</dbReference>
<keyword evidence="12" id="KW-1185">Reference proteome</keyword>
<evidence type="ECO:0000256" key="4">
    <source>
        <dbReference type="ARBA" id="ARBA00022692"/>
    </source>
</evidence>
<evidence type="ECO:0000256" key="6">
    <source>
        <dbReference type="ARBA" id="ARBA00023136"/>
    </source>
</evidence>
<feature type="transmembrane region" description="Helical" evidence="8">
    <location>
        <begin position="239"/>
        <end position="258"/>
    </location>
</feature>
<feature type="transmembrane region" description="Helical" evidence="8">
    <location>
        <begin position="313"/>
        <end position="337"/>
    </location>
</feature>
<reference evidence="12" key="1">
    <citation type="journal article" date="2019" name="Int. J. Syst. Evol. Microbiol.">
        <title>The Global Catalogue of Microorganisms (GCM) 10K type strain sequencing project: providing services to taxonomists for standard genome sequencing and annotation.</title>
        <authorList>
            <consortium name="The Broad Institute Genomics Platform"/>
            <consortium name="The Broad Institute Genome Sequencing Center for Infectious Disease"/>
            <person name="Wu L."/>
            <person name="Ma J."/>
        </authorList>
    </citation>
    <scope>NUCLEOTIDE SEQUENCE [LARGE SCALE GENOMIC DNA]</scope>
    <source>
        <strain evidence="12">JCM 31037</strain>
    </source>
</reference>
<comment type="caution">
    <text evidence="11">The sequence shown here is derived from an EMBL/GenBank/DDBJ whole genome shotgun (WGS) entry which is preliminary data.</text>
</comment>